<dbReference type="SUPFAM" id="SSF53756">
    <property type="entry name" value="UDP-Glycosyltransferase/glycogen phosphorylase"/>
    <property type="match status" value="1"/>
</dbReference>
<dbReference type="InterPro" id="IPR039901">
    <property type="entry name" value="Kdotransferase"/>
</dbReference>
<dbReference type="EC" id="2.4.99.12" evidence="2 7"/>
<evidence type="ECO:0000313" key="9">
    <source>
        <dbReference type="EMBL" id="MEK9500070.1"/>
    </source>
</evidence>
<evidence type="ECO:0000256" key="1">
    <source>
        <dbReference type="ARBA" id="ARBA00004713"/>
    </source>
</evidence>
<evidence type="ECO:0000256" key="5">
    <source>
        <dbReference type="ARBA" id="ARBA00031445"/>
    </source>
</evidence>
<dbReference type="Gene3D" id="3.40.50.11720">
    <property type="entry name" value="3-Deoxy-D-manno-octulosonic-acid transferase, N-terminal domain"/>
    <property type="match status" value="1"/>
</dbReference>
<comment type="similarity">
    <text evidence="7">Belongs to the glycosyltransferase group 1 family.</text>
</comment>
<comment type="pathway">
    <text evidence="1 7">Bacterial outer membrane biogenesis; LPS core biosynthesis.</text>
</comment>
<dbReference type="PANTHER" id="PTHR42755:SF1">
    <property type="entry name" value="3-DEOXY-D-MANNO-OCTULOSONIC ACID TRANSFERASE, MITOCHONDRIAL-RELATED"/>
    <property type="match status" value="1"/>
</dbReference>
<protein>
    <recommendedName>
        <fullName evidence="3 7">3-deoxy-D-manno-octulosonic acid transferase</fullName>
        <shortName evidence="7">Kdo transferase</shortName>
        <ecNumber evidence="2 7">2.4.99.12</ecNumber>
    </recommendedName>
    <alternativeName>
        <fullName evidence="5 7">Lipid IV(A) 3-deoxy-D-manno-octulosonic acid transferase</fullName>
    </alternativeName>
</protein>
<dbReference type="InterPro" id="IPR007507">
    <property type="entry name" value="Glycos_transf_N"/>
</dbReference>
<dbReference type="InterPro" id="IPR038107">
    <property type="entry name" value="Glycos_transf_N_sf"/>
</dbReference>
<reference evidence="9 10" key="1">
    <citation type="submission" date="2024-02" db="EMBL/GenBank/DDBJ databases">
        <title>A novel Gemmatimonadota bacterium.</title>
        <authorList>
            <person name="Du Z.-J."/>
            <person name="Ye Y.-Q."/>
        </authorList>
    </citation>
    <scope>NUCLEOTIDE SEQUENCE [LARGE SCALE GENOMIC DNA]</scope>
    <source>
        <strain evidence="9 10">DH-20</strain>
    </source>
</reference>
<comment type="subcellular location">
    <subcellularLocation>
        <location evidence="7">Cell membrane</location>
    </subcellularLocation>
</comment>
<evidence type="ECO:0000256" key="3">
    <source>
        <dbReference type="ARBA" id="ARBA00019077"/>
    </source>
</evidence>
<keyword evidence="7" id="KW-1003">Cell membrane</keyword>
<evidence type="ECO:0000313" key="10">
    <source>
        <dbReference type="Proteomes" id="UP001484239"/>
    </source>
</evidence>
<keyword evidence="7" id="KW-0472">Membrane</keyword>
<gene>
    <name evidence="9" type="ORF">WI372_03690</name>
</gene>
<dbReference type="Pfam" id="PF04413">
    <property type="entry name" value="Glycos_transf_N"/>
    <property type="match status" value="1"/>
</dbReference>
<evidence type="ECO:0000256" key="4">
    <source>
        <dbReference type="ARBA" id="ARBA00022679"/>
    </source>
</evidence>
<feature type="domain" description="3-deoxy-D-manno-octulosonic-acid transferase N-terminal" evidence="8">
    <location>
        <begin position="52"/>
        <end position="212"/>
    </location>
</feature>
<comment type="function">
    <text evidence="7">Involved in lipopolysaccharide (LPS) biosynthesis. Catalyzes the transfer of 3-deoxy-D-manno-octulosonate (Kdo) residue(s) from CMP-Kdo to lipid IV(A), the tetraacyldisaccharide-1,4'-bisphosphate precursor of lipid A.</text>
</comment>
<organism evidence="9 10">
    <name type="scientific">Gaopeijia maritima</name>
    <dbReference type="NCBI Taxonomy" id="3119007"/>
    <lineage>
        <taxon>Bacteria</taxon>
        <taxon>Pseudomonadati</taxon>
        <taxon>Gemmatimonadota</taxon>
        <taxon>Longimicrobiia</taxon>
        <taxon>Gaopeijiales</taxon>
        <taxon>Gaopeijiaceae</taxon>
        <taxon>Gaopeijia</taxon>
    </lineage>
</organism>
<accession>A0ABU9E5R3</accession>
<dbReference type="RefSeq" id="WP_405277671.1">
    <property type="nucleotide sequence ID" value="NZ_JBBHLI010000001.1"/>
</dbReference>
<sequence length="438" mass="45708">MALLESLYAAGMSAVRRIAPVAGVGSARVARGVRGREASLEALEGWAATERDPDRPLIWIHAPSVGEGLQSKAVVEACRARAPDAVQWIFTHFSPSAEPLAARMPVGWAGYLPWDVEGPVSRALAAARPSALVFTKTEVWPVLSRAAAARGVPTALVAATLPANSSRAGVVARRLLHPSMARLARVAAIAHDDAARFRGLGVRADALSVTGDPGIDSAAARAAASDPEASWLRPFHRHRRPTVVAGSTWPADEAVLVPALTRLRAGTPDLRLIVAPHEPDDTHLPPLRSALREAGWSTALLAEVEADPDRAADVGAVVVDRVGVLASLYTVADAAFVGGGFHDKGLHSVLEPAAAGVPVAFGPGHHNARAASELLAERGAAVAADAERLAEVLGAWLADPGAGRRAGELARFWIDRHRGAADRTASLLLDLVLSETPA</sequence>
<dbReference type="PANTHER" id="PTHR42755">
    <property type="entry name" value="3-DEOXY-MANNO-OCTULOSONATE CYTIDYLYLTRANSFERASE"/>
    <property type="match status" value="1"/>
</dbReference>
<evidence type="ECO:0000256" key="2">
    <source>
        <dbReference type="ARBA" id="ARBA00012621"/>
    </source>
</evidence>
<keyword evidence="7" id="KW-0448">Lipopolysaccharide biosynthesis</keyword>
<dbReference type="Proteomes" id="UP001484239">
    <property type="component" value="Unassembled WGS sequence"/>
</dbReference>
<comment type="caution">
    <text evidence="9">The sequence shown here is derived from an EMBL/GenBank/DDBJ whole genome shotgun (WGS) entry which is preliminary data.</text>
</comment>
<proteinExistence type="inferred from homology"/>
<name>A0ABU9E5R3_9BACT</name>
<dbReference type="Gene3D" id="3.40.50.2000">
    <property type="entry name" value="Glycogen Phosphorylase B"/>
    <property type="match status" value="1"/>
</dbReference>
<comment type="catalytic activity">
    <reaction evidence="6 7">
        <text>lipid IVA (E. coli) + CMP-3-deoxy-beta-D-manno-octulosonate = alpha-Kdo-(2-&gt;6)-lipid IVA (E. coli) + CMP + H(+)</text>
        <dbReference type="Rhea" id="RHEA:28066"/>
        <dbReference type="ChEBI" id="CHEBI:15378"/>
        <dbReference type="ChEBI" id="CHEBI:58603"/>
        <dbReference type="ChEBI" id="CHEBI:60364"/>
        <dbReference type="ChEBI" id="CHEBI:60377"/>
        <dbReference type="ChEBI" id="CHEBI:85987"/>
        <dbReference type="EC" id="2.4.99.12"/>
    </reaction>
</comment>
<evidence type="ECO:0000256" key="7">
    <source>
        <dbReference type="RuleBase" id="RU365103"/>
    </source>
</evidence>
<evidence type="ECO:0000259" key="8">
    <source>
        <dbReference type="Pfam" id="PF04413"/>
    </source>
</evidence>
<keyword evidence="10" id="KW-1185">Reference proteome</keyword>
<keyword evidence="4 7" id="KW-0808">Transferase</keyword>
<dbReference type="EMBL" id="JBBHLI010000001">
    <property type="protein sequence ID" value="MEK9500070.1"/>
    <property type="molecule type" value="Genomic_DNA"/>
</dbReference>
<evidence type="ECO:0000256" key="6">
    <source>
        <dbReference type="ARBA" id="ARBA00049183"/>
    </source>
</evidence>